<dbReference type="AlphaFoldDB" id="A0A1Q2HXI7"/>
<reference evidence="2 3" key="1">
    <citation type="submission" date="2016-12" db="EMBL/GenBank/DDBJ databases">
        <authorList>
            <person name="Song W.-J."/>
            <person name="Kurnit D.M."/>
        </authorList>
    </citation>
    <scope>NUCLEOTIDE SEQUENCE [LARGE SCALE GENOMIC DNA]</scope>
    <source>
        <strain evidence="2 3">DSM 30827</strain>
    </source>
</reference>
<evidence type="ECO:0000313" key="3">
    <source>
        <dbReference type="Proteomes" id="UP000217209"/>
    </source>
</evidence>
<evidence type="ECO:0008006" key="4">
    <source>
        <dbReference type="Google" id="ProtNLM"/>
    </source>
</evidence>
<organism evidence="2 3">
    <name type="scientific">Corynebacterium glaucum</name>
    <dbReference type="NCBI Taxonomy" id="187491"/>
    <lineage>
        <taxon>Bacteria</taxon>
        <taxon>Bacillati</taxon>
        <taxon>Actinomycetota</taxon>
        <taxon>Actinomycetes</taxon>
        <taxon>Mycobacteriales</taxon>
        <taxon>Corynebacteriaceae</taxon>
        <taxon>Corynebacterium</taxon>
    </lineage>
</organism>
<dbReference type="Proteomes" id="UP000217209">
    <property type="component" value="Chromosome"/>
</dbReference>
<feature type="compositionally biased region" description="Polar residues" evidence="1">
    <location>
        <begin position="32"/>
        <end position="44"/>
    </location>
</feature>
<dbReference type="OrthoDB" id="5489750at2"/>
<sequence length="193" mass="20539">MLQSIVAFLFTVFSFFASLIGLDDVPLSSGNSSSDYTVTSSNPPQISPKPGLTPAGAVPASATPATTEQLNDFLASTWKPEPSFQGNTITFSAFSAVNQDRFPDFAGDGRFQVNAPGTCNGAAGAIAVVEPQFKSATLKKIGWLAVTEMACPGLEYETDLSKLFADDLEVRFDGPDTVYLVNSNVALKLNRER</sequence>
<evidence type="ECO:0000256" key="1">
    <source>
        <dbReference type="SAM" id="MobiDB-lite"/>
    </source>
</evidence>
<evidence type="ECO:0000313" key="2">
    <source>
        <dbReference type="EMBL" id="AQQ15552.1"/>
    </source>
</evidence>
<dbReference type="Gene3D" id="2.40.128.270">
    <property type="match status" value="1"/>
</dbReference>
<proteinExistence type="predicted"/>
<accession>A0A1Q2HXI7</accession>
<dbReference type="EMBL" id="CP019688">
    <property type="protein sequence ID" value="AQQ15552.1"/>
    <property type="molecule type" value="Genomic_DNA"/>
</dbReference>
<protein>
    <recommendedName>
        <fullName evidence="4">META domain protein</fullName>
    </recommendedName>
</protein>
<dbReference type="KEGG" id="cgv:CGLAU_07985"/>
<feature type="region of interest" description="Disordered" evidence="1">
    <location>
        <begin position="32"/>
        <end position="60"/>
    </location>
</feature>
<dbReference type="RefSeq" id="WP_095660225.1">
    <property type="nucleotide sequence ID" value="NZ_CP019688.1"/>
</dbReference>
<keyword evidence="3" id="KW-1185">Reference proteome</keyword>
<name>A0A1Q2HXI7_9CORY</name>
<dbReference type="InterPro" id="IPR038670">
    <property type="entry name" value="HslJ-like_sf"/>
</dbReference>
<gene>
    <name evidence="2" type="ORF">CGLAU_07985</name>
</gene>